<reference evidence="6 7" key="1">
    <citation type="submission" date="2018-11" db="EMBL/GenBank/DDBJ databases">
        <title>Genomes From Bacteria Associated with the Canine Oral Cavity: a Test Case for Automated Genome-Based Taxonomic Assignment.</title>
        <authorList>
            <person name="Coil D.A."/>
            <person name="Jospin G."/>
            <person name="Darling A.E."/>
            <person name="Wallis C."/>
            <person name="Davis I.J."/>
            <person name="Harris S."/>
            <person name="Eisen J.A."/>
            <person name="Holcombe L.J."/>
            <person name="O'Flynn C."/>
        </authorList>
    </citation>
    <scope>NUCLEOTIDE SEQUENCE [LARGE SCALE GENOMIC DNA]</scope>
    <source>
        <strain evidence="6 7">OH5050</strain>
    </source>
</reference>
<dbReference type="OrthoDB" id="9784736at2"/>
<dbReference type="InterPro" id="IPR004538">
    <property type="entry name" value="Hemolysin_A/TlyA"/>
</dbReference>
<dbReference type="EMBL" id="RQZC01000009">
    <property type="protein sequence ID" value="RRD29223.1"/>
    <property type="molecule type" value="Genomic_DNA"/>
</dbReference>
<dbReference type="Proteomes" id="UP000271272">
    <property type="component" value="Unassembled WGS sequence"/>
</dbReference>
<sequence>MARLIRIDSELARRGLARSRTHAAELLAQGRVTLDGMVVTKPARQVNPAQAIEVLAPVDGPPADHPHGAAGAAPRGRGEYVSRGALKLAGALDALGARGLAPRVEGRRCLDAGASTGGFTDVLLRRGAAHVVAVDVGYGQLAWSLQSDPRVTVLDRTNVRTLDPRAVAPAPGLIVGDMSFISLTLVLEPLLAAAAPQADLLLMVKPQFEVGRERLGRGGVVRDPALHLEAVLGVAAHAHGLGAGVLAVTASPLPGPAGNVEYFLAMRAGGADGPGDLTGEEREAQARRAVAEGPAGTGGAGRSPQ</sequence>
<dbReference type="SMART" id="SM00363">
    <property type="entry name" value="S4"/>
    <property type="match status" value="1"/>
</dbReference>
<accession>A0A3P1V9F1</accession>
<evidence type="ECO:0000313" key="6">
    <source>
        <dbReference type="EMBL" id="RRD29223.1"/>
    </source>
</evidence>
<proteinExistence type="inferred from homology"/>
<feature type="region of interest" description="Disordered" evidence="4">
    <location>
        <begin position="273"/>
        <end position="305"/>
    </location>
</feature>
<dbReference type="Gene3D" id="3.10.290.10">
    <property type="entry name" value="RNA-binding S4 domain"/>
    <property type="match status" value="1"/>
</dbReference>
<dbReference type="GO" id="GO:0032259">
    <property type="term" value="P:methylation"/>
    <property type="evidence" value="ECO:0007669"/>
    <property type="project" value="UniProtKB-KW"/>
</dbReference>
<dbReference type="InterPro" id="IPR029063">
    <property type="entry name" value="SAM-dependent_MTases_sf"/>
</dbReference>
<dbReference type="InterPro" id="IPR047048">
    <property type="entry name" value="TlyA"/>
</dbReference>
<keyword evidence="1 3" id="KW-0694">RNA-binding</keyword>
<feature type="compositionally biased region" description="Gly residues" evidence="4">
    <location>
        <begin position="295"/>
        <end position="305"/>
    </location>
</feature>
<dbReference type="InterPro" id="IPR002942">
    <property type="entry name" value="S4_RNA-bd"/>
</dbReference>
<evidence type="ECO:0000256" key="3">
    <source>
        <dbReference type="PROSITE-ProRule" id="PRU00182"/>
    </source>
</evidence>
<dbReference type="CDD" id="cd00165">
    <property type="entry name" value="S4"/>
    <property type="match status" value="1"/>
</dbReference>
<gene>
    <name evidence="6" type="ORF">EII10_06825</name>
</gene>
<protein>
    <submittedName>
        <fullName evidence="6">TlyA family RNA methyltransferase</fullName>
    </submittedName>
</protein>
<dbReference type="SUPFAM" id="SSF55174">
    <property type="entry name" value="Alpha-L RNA-binding motif"/>
    <property type="match status" value="1"/>
</dbReference>
<comment type="similarity">
    <text evidence="2">Belongs to the TlyA family.</text>
</comment>
<keyword evidence="7" id="KW-1185">Reference proteome</keyword>
<dbReference type="InterPro" id="IPR002877">
    <property type="entry name" value="RNA_MeTrfase_FtsJ_dom"/>
</dbReference>
<keyword evidence="6" id="KW-0808">Transferase</keyword>
<name>A0A3P1V9F1_9ACTO</name>
<dbReference type="PANTHER" id="PTHR32319:SF0">
    <property type="entry name" value="BACTERIAL HEMOLYSIN-LIKE PROTEIN"/>
    <property type="match status" value="1"/>
</dbReference>
<evidence type="ECO:0000313" key="7">
    <source>
        <dbReference type="Proteomes" id="UP000271272"/>
    </source>
</evidence>
<dbReference type="CDD" id="cd02440">
    <property type="entry name" value="AdoMet_MTases"/>
    <property type="match status" value="1"/>
</dbReference>
<dbReference type="AlphaFoldDB" id="A0A3P1V9F1"/>
<dbReference type="SUPFAM" id="SSF53335">
    <property type="entry name" value="S-adenosyl-L-methionine-dependent methyltransferases"/>
    <property type="match status" value="1"/>
</dbReference>
<dbReference type="Pfam" id="PF01728">
    <property type="entry name" value="FtsJ"/>
    <property type="match status" value="1"/>
</dbReference>
<dbReference type="Pfam" id="PF01479">
    <property type="entry name" value="S4"/>
    <property type="match status" value="1"/>
</dbReference>
<dbReference type="PIRSF" id="PIRSF005578">
    <property type="entry name" value="TlyA"/>
    <property type="match status" value="1"/>
</dbReference>
<dbReference type="Gene3D" id="3.40.50.150">
    <property type="entry name" value="Vaccinia Virus protein VP39"/>
    <property type="match status" value="1"/>
</dbReference>
<dbReference type="PANTHER" id="PTHR32319">
    <property type="entry name" value="BACTERIAL HEMOLYSIN-LIKE PROTEIN"/>
    <property type="match status" value="1"/>
</dbReference>
<dbReference type="GO" id="GO:0008168">
    <property type="term" value="F:methyltransferase activity"/>
    <property type="evidence" value="ECO:0007669"/>
    <property type="project" value="UniProtKB-KW"/>
</dbReference>
<dbReference type="GO" id="GO:0003723">
    <property type="term" value="F:RNA binding"/>
    <property type="evidence" value="ECO:0007669"/>
    <property type="project" value="UniProtKB-KW"/>
</dbReference>
<dbReference type="PROSITE" id="PS50889">
    <property type="entry name" value="S4"/>
    <property type="match status" value="1"/>
</dbReference>
<feature type="compositionally biased region" description="Basic and acidic residues" evidence="4">
    <location>
        <begin position="279"/>
        <end position="290"/>
    </location>
</feature>
<keyword evidence="6" id="KW-0489">Methyltransferase</keyword>
<evidence type="ECO:0000256" key="2">
    <source>
        <dbReference type="ARBA" id="ARBA00029460"/>
    </source>
</evidence>
<evidence type="ECO:0000259" key="5">
    <source>
        <dbReference type="SMART" id="SM00363"/>
    </source>
</evidence>
<organism evidence="6 7">
    <name type="scientific">Actinomyces bowdenii</name>
    <dbReference type="NCBI Taxonomy" id="131109"/>
    <lineage>
        <taxon>Bacteria</taxon>
        <taxon>Bacillati</taxon>
        <taxon>Actinomycetota</taxon>
        <taxon>Actinomycetes</taxon>
        <taxon>Actinomycetales</taxon>
        <taxon>Actinomycetaceae</taxon>
        <taxon>Actinomyces</taxon>
    </lineage>
</organism>
<evidence type="ECO:0000256" key="1">
    <source>
        <dbReference type="ARBA" id="ARBA00022884"/>
    </source>
</evidence>
<dbReference type="InterPro" id="IPR036986">
    <property type="entry name" value="S4_RNA-bd_sf"/>
</dbReference>
<dbReference type="RefSeq" id="WP_124933761.1">
    <property type="nucleotide sequence ID" value="NZ_JAGFOU010000006.1"/>
</dbReference>
<comment type="caution">
    <text evidence="6">The sequence shown here is derived from an EMBL/GenBank/DDBJ whole genome shotgun (WGS) entry which is preliminary data.</text>
</comment>
<feature type="domain" description="RNA-binding S4" evidence="5">
    <location>
        <begin position="5"/>
        <end position="66"/>
    </location>
</feature>
<evidence type="ECO:0000256" key="4">
    <source>
        <dbReference type="SAM" id="MobiDB-lite"/>
    </source>
</evidence>